<evidence type="ECO:0000256" key="1">
    <source>
        <dbReference type="SAM" id="SignalP"/>
    </source>
</evidence>
<keyword evidence="1" id="KW-0732">Signal</keyword>
<dbReference type="AlphaFoldDB" id="A0A9X3HU67"/>
<comment type="caution">
    <text evidence="2">The sequence shown here is derived from an EMBL/GenBank/DDBJ whole genome shotgun (WGS) entry which is preliminary data.</text>
</comment>
<dbReference type="Proteomes" id="UP001155586">
    <property type="component" value="Unassembled WGS sequence"/>
</dbReference>
<proteinExistence type="predicted"/>
<sequence>MNISWSKKRIFLNSSLAAVLSLYGLSATAEPLERAQELVRLGVVAGVSPSATIYANDKMQSEITVFWEFNSSVPEQEITDIRLINRFTGQDIDMEGWDYKNDEGIPNSDNGYLHTIQGSLSKTENNQDISQTYTLDSRNEFPTKAQESEFRYISIENPGVVEFCVEATTASGSIESSCNTSQENSYVALEALAPLAYPASSWSVVSTEHPQANEYATLYTYLDIVNNEPSYPGTADESEDFYHVSESDTLKDYDTYRNAFLLDSQQDDTEAGVTQIGVYLVDSDTESLNLFGLQKSGPFIHWSSTQFFTPSTPAGWAYRLIQIKHFAQDNDSDYHVYYGWDYKGDPNDPEEMRLFFKDTPQRQFVGATDDGSDLLYTNAIFVDFGRDTETFSFRDNYGTEQRVTLSVSLDDIGENVKVTDYDHTDDDISNREMITIR</sequence>
<reference evidence="2" key="1">
    <citation type="submission" date="2022-02" db="EMBL/GenBank/DDBJ databases">
        <title>Vibrio sp. nov., a new bacterium isolated from Bohai sea, China.</title>
        <authorList>
            <person name="Yuan Y."/>
        </authorList>
    </citation>
    <scope>NUCLEOTIDE SEQUENCE</scope>
    <source>
        <strain evidence="2">DBSS07</strain>
    </source>
</reference>
<dbReference type="EMBL" id="JAKRRX010000213">
    <property type="protein sequence ID" value="MCW8336324.1"/>
    <property type="molecule type" value="Genomic_DNA"/>
</dbReference>
<protein>
    <submittedName>
        <fullName evidence="2">Uncharacterized protein</fullName>
    </submittedName>
</protein>
<feature type="chain" id="PRO_5040833448" evidence="1">
    <location>
        <begin position="30"/>
        <end position="437"/>
    </location>
</feature>
<evidence type="ECO:0000313" key="3">
    <source>
        <dbReference type="Proteomes" id="UP001155586"/>
    </source>
</evidence>
<evidence type="ECO:0000313" key="2">
    <source>
        <dbReference type="EMBL" id="MCW8336324.1"/>
    </source>
</evidence>
<accession>A0A9X3HU67</accession>
<organism evidence="2 3">
    <name type="scientific">Vibrio paucivorans</name>
    <dbReference type="NCBI Taxonomy" id="2829489"/>
    <lineage>
        <taxon>Bacteria</taxon>
        <taxon>Pseudomonadati</taxon>
        <taxon>Pseudomonadota</taxon>
        <taxon>Gammaproteobacteria</taxon>
        <taxon>Vibrionales</taxon>
        <taxon>Vibrionaceae</taxon>
        <taxon>Vibrio</taxon>
    </lineage>
</organism>
<dbReference type="RefSeq" id="WP_265689397.1">
    <property type="nucleotide sequence ID" value="NZ_JAKRRX010000213.1"/>
</dbReference>
<gene>
    <name evidence="2" type="ORF">MD483_21160</name>
</gene>
<keyword evidence="3" id="KW-1185">Reference proteome</keyword>
<name>A0A9X3HU67_9VIBR</name>
<feature type="signal peptide" evidence="1">
    <location>
        <begin position="1"/>
        <end position="29"/>
    </location>
</feature>